<comment type="similarity">
    <text evidence="1">Belongs to the Skp family.</text>
</comment>
<proteinExistence type="inferred from homology"/>
<dbReference type="PANTHER" id="PTHR35089">
    <property type="entry name" value="CHAPERONE PROTEIN SKP"/>
    <property type="match status" value="1"/>
</dbReference>
<keyword evidence="5" id="KW-1185">Reference proteome</keyword>
<organism evidence="4 5">
    <name type="scientific">Candidatus Bandiella euplotis</name>
    <dbReference type="NCBI Taxonomy" id="1664265"/>
    <lineage>
        <taxon>Bacteria</taxon>
        <taxon>Pseudomonadati</taxon>
        <taxon>Pseudomonadota</taxon>
        <taxon>Alphaproteobacteria</taxon>
        <taxon>Rickettsiales</taxon>
        <taxon>Candidatus Midichloriaceae</taxon>
        <taxon>Candidatus Bandiella</taxon>
    </lineage>
</organism>
<dbReference type="Pfam" id="PF03938">
    <property type="entry name" value="OmpH"/>
    <property type="match status" value="1"/>
</dbReference>
<feature type="chain" id="PRO_5045977317" evidence="3">
    <location>
        <begin position="23"/>
        <end position="176"/>
    </location>
</feature>
<dbReference type="InterPro" id="IPR005632">
    <property type="entry name" value="Chaperone_Skp"/>
</dbReference>
<accession>A0ABZ0UKG8</accession>
<protein>
    <submittedName>
        <fullName evidence="4">OmpH family outer membrane protein</fullName>
    </submittedName>
</protein>
<keyword evidence="2 3" id="KW-0732">Signal</keyword>
<dbReference type="SMART" id="SM00935">
    <property type="entry name" value="OmpH"/>
    <property type="match status" value="1"/>
</dbReference>
<name>A0ABZ0UKG8_9RICK</name>
<feature type="signal peptide" evidence="3">
    <location>
        <begin position="1"/>
        <end position="22"/>
    </location>
</feature>
<evidence type="ECO:0000256" key="2">
    <source>
        <dbReference type="ARBA" id="ARBA00022729"/>
    </source>
</evidence>
<dbReference type="Gene3D" id="3.30.910.20">
    <property type="entry name" value="Skp domain"/>
    <property type="match status" value="1"/>
</dbReference>
<evidence type="ECO:0000256" key="3">
    <source>
        <dbReference type="SAM" id="SignalP"/>
    </source>
</evidence>
<dbReference type="SUPFAM" id="SSF111384">
    <property type="entry name" value="OmpH-like"/>
    <property type="match status" value="1"/>
</dbReference>
<evidence type="ECO:0000256" key="1">
    <source>
        <dbReference type="ARBA" id="ARBA00009091"/>
    </source>
</evidence>
<dbReference type="RefSeq" id="WP_323733093.1">
    <property type="nucleotide sequence ID" value="NZ_CP110820.1"/>
</dbReference>
<evidence type="ECO:0000313" key="5">
    <source>
        <dbReference type="Proteomes" id="UP001327219"/>
    </source>
</evidence>
<gene>
    <name evidence="4" type="ORF">Bandiella_00323</name>
</gene>
<dbReference type="EMBL" id="CP110820">
    <property type="protein sequence ID" value="WPX96214.1"/>
    <property type="molecule type" value="Genomic_DNA"/>
</dbReference>
<reference evidence="4 5" key="1">
    <citation type="submission" date="2022-11" db="EMBL/GenBank/DDBJ databases">
        <title>Host association and intracellularity evolved multiple times independently in the Rickettsiales.</title>
        <authorList>
            <person name="Castelli M."/>
            <person name="Nardi T."/>
            <person name="Gammuto L."/>
            <person name="Bellinzona G."/>
            <person name="Sabaneyeva E."/>
            <person name="Potekhin A."/>
            <person name="Serra V."/>
            <person name="Petroni G."/>
            <person name="Sassera D."/>
        </authorList>
    </citation>
    <scope>NUCLEOTIDE SEQUENCE [LARGE SCALE GENOMIC DNA]</scope>
    <source>
        <strain evidence="4 5">NDG2</strain>
    </source>
</reference>
<dbReference type="PANTHER" id="PTHR35089:SF1">
    <property type="entry name" value="CHAPERONE PROTEIN SKP"/>
    <property type="match status" value="1"/>
</dbReference>
<evidence type="ECO:0000313" key="4">
    <source>
        <dbReference type="EMBL" id="WPX96214.1"/>
    </source>
</evidence>
<sequence>MKILKLLTVLFALCLFSTVCYAETNLGLVDIQKIAQESNAFKDAMAKIESKAGEFQKNTEKLSAVLTKKGAELEKQKNVLSPEEYNKRQDAFSKEVEKEEKNFYNQRIALEKATQTAKEALFSQTKSIIENIAKTKSISVVFDKNFAFYNVDSIDITNDVLLEVNKQLKSIEINLS</sequence>
<dbReference type="Proteomes" id="UP001327219">
    <property type="component" value="Chromosome"/>
</dbReference>
<dbReference type="InterPro" id="IPR024930">
    <property type="entry name" value="Skp_dom_sf"/>
</dbReference>